<dbReference type="PIRSF" id="PIRSF000170">
    <property type="entry name" value="Succ_dh_cyt_b558"/>
    <property type="match status" value="1"/>
</dbReference>
<feature type="binding site" description="axial binding residue" evidence="8">
    <location>
        <position position="27"/>
    </location>
    <ligand>
        <name>heme</name>
        <dbReference type="ChEBI" id="CHEBI:30413"/>
    </ligand>
    <ligandPart>
        <name>Fe</name>
        <dbReference type="ChEBI" id="CHEBI:18248"/>
    </ligandPart>
</feature>
<dbReference type="NCBIfam" id="TIGR02046">
    <property type="entry name" value="sdhC_b558_fam"/>
    <property type="match status" value="1"/>
</dbReference>
<proteinExistence type="predicted"/>
<dbReference type="EMBL" id="BDGJ01000101">
    <property type="protein sequence ID" value="GAW92811.1"/>
    <property type="molecule type" value="Genomic_DNA"/>
</dbReference>
<dbReference type="InterPro" id="IPR011138">
    <property type="entry name" value="Cytochrome_b-558"/>
</dbReference>
<feature type="binding site" description="axial binding residue" evidence="8">
    <location>
        <position position="69"/>
    </location>
    <ligand>
        <name>heme</name>
        <dbReference type="ChEBI" id="CHEBI:30413"/>
    </ligand>
    <ligandPart>
        <name>Fe</name>
        <dbReference type="ChEBI" id="CHEBI:18248"/>
    </ligandPart>
</feature>
<dbReference type="CDD" id="cd03497">
    <property type="entry name" value="SQR_TypeB_1_TM"/>
    <property type="match status" value="1"/>
</dbReference>
<dbReference type="GO" id="GO:0046872">
    <property type="term" value="F:metal ion binding"/>
    <property type="evidence" value="ECO:0007669"/>
    <property type="project" value="UniProtKB-KW"/>
</dbReference>
<dbReference type="RefSeq" id="WP_238134251.1">
    <property type="nucleotide sequence ID" value="NZ_BDGJ01000101.1"/>
</dbReference>
<dbReference type="Proteomes" id="UP000197032">
    <property type="component" value="Unassembled WGS sequence"/>
</dbReference>
<dbReference type="Gene3D" id="1.20.1300.10">
    <property type="entry name" value="Fumarate reductase/succinate dehydrogenase, transmembrane subunit"/>
    <property type="match status" value="1"/>
</dbReference>
<evidence type="ECO:0000256" key="6">
    <source>
        <dbReference type="ARBA" id="ARBA00023004"/>
    </source>
</evidence>
<protein>
    <submittedName>
        <fullName evidence="10">Succinate dehydrogenase, cytochrome b558 subunit</fullName>
    </submittedName>
</protein>
<gene>
    <name evidence="10" type="ORF">KKC1_19600</name>
</gene>
<dbReference type="AlphaFoldDB" id="A0A1Z5HU01"/>
<keyword evidence="4 8" id="KW-0479">Metal-binding</keyword>
<feature type="transmembrane region" description="Helical" evidence="9">
    <location>
        <begin position="12"/>
        <end position="30"/>
    </location>
</feature>
<feature type="transmembrane region" description="Helical" evidence="9">
    <location>
        <begin position="177"/>
        <end position="201"/>
    </location>
</feature>
<dbReference type="SUPFAM" id="SSF81343">
    <property type="entry name" value="Fumarate reductase respiratory complex transmembrane subunits"/>
    <property type="match status" value="1"/>
</dbReference>
<feature type="binding site" description="axial binding residue" evidence="8">
    <location>
        <position position="112"/>
    </location>
    <ligand>
        <name>heme</name>
        <dbReference type="ChEBI" id="CHEBI:30413"/>
    </ligand>
    <ligandPart>
        <name>Fe</name>
        <dbReference type="ChEBI" id="CHEBI:18248"/>
    </ligandPart>
</feature>
<evidence type="ECO:0000256" key="8">
    <source>
        <dbReference type="PIRSR" id="PIRSR000170-1"/>
    </source>
</evidence>
<evidence type="ECO:0000313" key="10">
    <source>
        <dbReference type="EMBL" id="GAW92811.1"/>
    </source>
</evidence>
<keyword evidence="11" id="KW-1185">Reference proteome</keyword>
<feature type="transmembrane region" description="Helical" evidence="9">
    <location>
        <begin position="95"/>
        <end position="114"/>
    </location>
</feature>
<keyword evidence="6 8" id="KW-0408">Iron</keyword>
<evidence type="ECO:0000256" key="9">
    <source>
        <dbReference type="SAM" id="Phobius"/>
    </source>
</evidence>
<comment type="subcellular location">
    <subcellularLocation>
        <location evidence="1">Membrane</location>
    </subcellularLocation>
</comment>
<evidence type="ECO:0000256" key="5">
    <source>
        <dbReference type="ARBA" id="ARBA00022989"/>
    </source>
</evidence>
<feature type="binding site" description="axial binding residue" evidence="8">
    <location>
        <position position="155"/>
    </location>
    <ligand>
        <name>heme</name>
        <dbReference type="ChEBI" id="CHEBI:30413"/>
    </ligand>
    <ligandPart>
        <name>Fe</name>
        <dbReference type="ChEBI" id="CHEBI:18248"/>
    </ligandPart>
</feature>
<keyword evidence="7 9" id="KW-0472">Membrane</keyword>
<organism evidence="10 11">
    <name type="scientific">Calderihabitans maritimus</name>
    <dbReference type="NCBI Taxonomy" id="1246530"/>
    <lineage>
        <taxon>Bacteria</taxon>
        <taxon>Bacillati</taxon>
        <taxon>Bacillota</taxon>
        <taxon>Clostridia</taxon>
        <taxon>Neomoorellales</taxon>
        <taxon>Calderihabitantaceae</taxon>
        <taxon>Calderihabitans</taxon>
    </lineage>
</organism>
<accession>A0A1Z5HU01</accession>
<evidence type="ECO:0000256" key="4">
    <source>
        <dbReference type="ARBA" id="ARBA00022723"/>
    </source>
</evidence>
<keyword evidence="5 9" id="KW-1133">Transmembrane helix</keyword>
<reference evidence="11" key="1">
    <citation type="journal article" date="2017" name="Appl. Environ. Microbiol.">
        <title>Genomic analysis of Calderihabitans maritimus KKC1, a thermophilic hydrogenogenic carboxydotrophic bacterium isolated from marine sediment.</title>
        <authorList>
            <person name="Omae K."/>
            <person name="Yoneda Y."/>
            <person name="Fukuyama Y."/>
            <person name="Yoshida T."/>
            <person name="Sako Y."/>
        </authorList>
    </citation>
    <scope>NUCLEOTIDE SEQUENCE [LARGE SCALE GENOMIC DNA]</scope>
    <source>
        <strain evidence="11">KKC1</strain>
    </source>
</reference>
<evidence type="ECO:0000256" key="7">
    <source>
        <dbReference type="ARBA" id="ARBA00023136"/>
    </source>
</evidence>
<name>A0A1Z5HU01_9FIRM</name>
<dbReference type="InterPro" id="IPR034804">
    <property type="entry name" value="SQR/QFR_C/D"/>
</dbReference>
<feature type="transmembrane region" description="Helical" evidence="9">
    <location>
        <begin position="51"/>
        <end position="75"/>
    </location>
</feature>
<evidence type="ECO:0000256" key="1">
    <source>
        <dbReference type="ARBA" id="ARBA00004370"/>
    </source>
</evidence>
<keyword evidence="2 8" id="KW-0349">Heme</keyword>
<dbReference type="InterPro" id="IPR016002">
    <property type="entry name" value="Succ_DH_cyt_b558_Firmicute"/>
</dbReference>
<evidence type="ECO:0000256" key="3">
    <source>
        <dbReference type="ARBA" id="ARBA00022692"/>
    </source>
</evidence>
<keyword evidence="3 9" id="KW-0812">Transmembrane</keyword>
<feature type="transmembrane region" description="Helical" evidence="9">
    <location>
        <begin position="135"/>
        <end position="157"/>
    </location>
</feature>
<comment type="caution">
    <text evidence="10">The sequence shown here is derived from an EMBL/GenBank/DDBJ whole genome shotgun (WGS) entry which is preliminary data.</text>
</comment>
<evidence type="ECO:0000313" key="11">
    <source>
        <dbReference type="Proteomes" id="UP000197032"/>
    </source>
</evidence>
<sequence>MSKIGFVTRKVHSLAGVVPLTVFLFEHLYLNSFALKGAEAYNQKIAFMKGLPYLGFIELVFIFMPLLFHSIYGIYVVYLSKNNVLQYPYYRNWLFYLQRLTAIVTLVFVSIHIYSLRFANLLYGKEVSFAAMQELLLNPWVLAFYVIGVIATVFHMSNGLWGFLVSWGIAVGPRAQQVLSAVCGMIFILLSYVGINALMAFV</sequence>
<dbReference type="Pfam" id="PF01127">
    <property type="entry name" value="Sdh_cyt"/>
    <property type="match status" value="1"/>
</dbReference>
<dbReference type="GO" id="GO:0016020">
    <property type="term" value="C:membrane"/>
    <property type="evidence" value="ECO:0007669"/>
    <property type="project" value="UniProtKB-SubCell"/>
</dbReference>
<dbReference type="InterPro" id="IPR000701">
    <property type="entry name" value="SuccDH_FuR_B_TM-su"/>
</dbReference>
<evidence type="ECO:0000256" key="2">
    <source>
        <dbReference type="ARBA" id="ARBA00022617"/>
    </source>
</evidence>